<dbReference type="Pfam" id="PF00050">
    <property type="entry name" value="Kazal_1"/>
    <property type="match status" value="3"/>
</dbReference>
<feature type="domain" description="Kazal-like" evidence="2">
    <location>
        <begin position="130"/>
        <end position="189"/>
    </location>
</feature>
<dbReference type="Proteomes" id="UP000789524">
    <property type="component" value="Unassembled WGS sequence"/>
</dbReference>
<evidence type="ECO:0000259" key="2">
    <source>
        <dbReference type="PROSITE" id="PS51465"/>
    </source>
</evidence>
<feature type="domain" description="Kazal-like" evidence="2">
    <location>
        <begin position="325"/>
        <end position="386"/>
    </location>
</feature>
<dbReference type="EMBL" id="CAKASE010000049">
    <property type="protein sequence ID" value="CAG9562871.1"/>
    <property type="molecule type" value="Genomic_DNA"/>
</dbReference>
<protein>
    <submittedName>
        <fullName evidence="3">(African queen) hypothetical protein</fullName>
    </submittedName>
</protein>
<dbReference type="InterPro" id="IPR002350">
    <property type="entry name" value="Kazal_dom"/>
</dbReference>
<dbReference type="AlphaFoldDB" id="A0A8J2QHJ9"/>
<keyword evidence="1" id="KW-0732">Signal</keyword>
<dbReference type="SUPFAM" id="SSF100895">
    <property type="entry name" value="Kazal-type serine protease inhibitors"/>
    <property type="match status" value="7"/>
</dbReference>
<gene>
    <name evidence="3" type="ORF">DCHRY22_LOCUS4141</name>
</gene>
<comment type="caution">
    <text evidence="3">The sequence shown here is derived from an EMBL/GenBank/DDBJ whole genome shotgun (WGS) entry which is preliminary data.</text>
</comment>
<organism evidence="3 4">
    <name type="scientific">Danaus chrysippus</name>
    <name type="common">African queen</name>
    <dbReference type="NCBI Taxonomy" id="151541"/>
    <lineage>
        <taxon>Eukaryota</taxon>
        <taxon>Metazoa</taxon>
        <taxon>Ecdysozoa</taxon>
        <taxon>Arthropoda</taxon>
        <taxon>Hexapoda</taxon>
        <taxon>Insecta</taxon>
        <taxon>Pterygota</taxon>
        <taxon>Neoptera</taxon>
        <taxon>Endopterygota</taxon>
        <taxon>Lepidoptera</taxon>
        <taxon>Glossata</taxon>
        <taxon>Ditrysia</taxon>
        <taxon>Papilionoidea</taxon>
        <taxon>Nymphalidae</taxon>
        <taxon>Danainae</taxon>
        <taxon>Danaini</taxon>
        <taxon>Danaina</taxon>
        <taxon>Danaus</taxon>
        <taxon>Anosia</taxon>
    </lineage>
</organism>
<dbReference type="OrthoDB" id="88467at2759"/>
<dbReference type="InterPro" id="IPR053265">
    <property type="entry name" value="Serpin"/>
</dbReference>
<evidence type="ECO:0000313" key="3">
    <source>
        <dbReference type="EMBL" id="CAG9562871.1"/>
    </source>
</evidence>
<dbReference type="PROSITE" id="PS51465">
    <property type="entry name" value="KAZAL_2"/>
    <property type="match status" value="6"/>
</dbReference>
<proteinExistence type="predicted"/>
<feature type="signal peptide" evidence="1">
    <location>
        <begin position="1"/>
        <end position="21"/>
    </location>
</feature>
<feature type="domain" description="Kazal-like" evidence="2">
    <location>
        <begin position="286"/>
        <end position="323"/>
    </location>
</feature>
<name>A0A8J2QHJ9_9NEOP</name>
<sequence>MKNKIWILTITLLIQSFKSRAERGVITVKKVTISLPEVCPCEYNYKPVCGTDGVSFINKCLLDCTNDRNALLTHGLPHISIAPDDQCTGCVCLNLNLPVCTLNGVTYNGECELACENRNRIRDNQPLVYLAYRAACKGPPCSCSTVAAPVCGSDNILYRNLCVLECASANAQAKNLPAIEFQNYGACLDSCRCPETVEPVCGTDGRIYDNLCTFECQNKKLSSSQNEPLKIANPFTCRECACRKVFEPICGTDGRTYPNKCEIQCASFRKRDPFLQIASQGPCAKCFCKDDFYPVCGTDHKTYKNDCELRCANNNLSAGEQLISIFYPGQCMEYECDCNCDSEYEPVCGSDNRSYWNLCYLNCNSVCRQRQKLSAILFVSKGVCTF</sequence>
<feature type="domain" description="Kazal-like" evidence="2">
    <location>
        <begin position="190"/>
        <end position="230"/>
    </location>
</feature>
<dbReference type="SMART" id="SM00280">
    <property type="entry name" value="KAZAL"/>
    <property type="match status" value="7"/>
</dbReference>
<keyword evidence="4" id="KW-1185">Reference proteome</keyword>
<dbReference type="PANTHER" id="PTHR21131:SF0">
    <property type="entry name" value="GEO10195P1-RELATED"/>
    <property type="match status" value="1"/>
</dbReference>
<dbReference type="InterPro" id="IPR036058">
    <property type="entry name" value="Kazal_dom_sf"/>
</dbReference>
<accession>A0A8J2QHJ9</accession>
<dbReference type="Gene3D" id="3.30.60.30">
    <property type="match status" value="7"/>
</dbReference>
<feature type="domain" description="Kazal-like" evidence="2">
    <location>
        <begin position="33"/>
        <end position="89"/>
    </location>
</feature>
<dbReference type="PROSITE" id="PS00282">
    <property type="entry name" value="KAZAL_1"/>
    <property type="match status" value="2"/>
</dbReference>
<evidence type="ECO:0000313" key="4">
    <source>
        <dbReference type="Proteomes" id="UP000789524"/>
    </source>
</evidence>
<feature type="domain" description="Kazal-like" evidence="2">
    <location>
        <begin position="231"/>
        <end position="285"/>
    </location>
</feature>
<dbReference type="GO" id="GO:0005615">
    <property type="term" value="C:extracellular space"/>
    <property type="evidence" value="ECO:0007669"/>
    <property type="project" value="TreeGrafter"/>
</dbReference>
<evidence type="ECO:0000256" key="1">
    <source>
        <dbReference type="SAM" id="SignalP"/>
    </source>
</evidence>
<dbReference type="Pfam" id="PF07648">
    <property type="entry name" value="Kazal_2"/>
    <property type="match status" value="4"/>
</dbReference>
<dbReference type="PANTHER" id="PTHR21131">
    <property type="entry name" value="SERINE-TYPE ENDOPEPTIDASE INHIBITOR"/>
    <property type="match status" value="1"/>
</dbReference>
<reference evidence="3" key="1">
    <citation type="submission" date="2021-09" db="EMBL/GenBank/DDBJ databases">
        <authorList>
            <person name="Martin H S."/>
        </authorList>
    </citation>
    <scope>NUCLEOTIDE SEQUENCE</scope>
</reference>
<dbReference type="CDD" id="cd00104">
    <property type="entry name" value="KAZAL_FS"/>
    <property type="match status" value="5"/>
</dbReference>
<feature type="chain" id="PRO_5035179601" evidence="1">
    <location>
        <begin position="22"/>
        <end position="386"/>
    </location>
</feature>